<dbReference type="RefSeq" id="XP_016250937.1">
    <property type="nucleotide sequence ID" value="XM_016389035.1"/>
</dbReference>
<dbReference type="HOGENOM" id="CLU_1510431_0_0_1"/>
<sequence>MHALSDGQCSWELGEKDGDKAACVRPSSSATGWEASAATFSQLWCPTSKSLLQLACPQILAEHEVPHTTFMSESSPLRPRRLDCCSYGTTTVLRARQTVRSSLHESPQTAGIEPWATAAVSARARNVLDTSLAIGICVGRLRWGVMDGKEVEALVARGLLCCPAIINPNTTLICLGQD</sequence>
<dbReference type="VEuPathDB" id="FungiDB:PV07_02427"/>
<dbReference type="AlphaFoldDB" id="A0A0D1ZRP1"/>
<gene>
    <name evidence="1" type="ORF">PV07_02427</name>
</gene>
<proteinExistence type="predicted"/>
<accession>A0A0D1ZRP1</accession>
<evidence type="ECO:0000313" key="2">
    <source>
        <dbReference type="Proteomes" id="UP000054466"/>
    </source>
</evidence>
<keyword evidence="2" id="KW-1185">Reference proteome</keyword>
<dbReference type="Proteomes" id="UP000054466">
    <property type="component" value="Unassembled WGS sequence"/>
</dbReference>
<dbReference type="EMBL" id="KN847041">
    <property type="protein sequence ID" value="KIW30721.1"/>
    <property type="molecule type" value="Genomic_DNA"/>
</dbReference>
<evidence type="ECO:0000313" key="1">
    <source>
        <dbReference type="EMBL" id="KIW30721.1"/>
    </source>
</evidence>
<name>A0A0D1ZRP1_9EURO</name>
<organism evidence="1 2">
    <name type="scientific">Cladophialophora immunda</name>
    <dbReference type="NCBI Taxonomy" id="569365"/>
    <lineage>
        <taxon>Eukaryota</taxon>
        <taxon>Fungi</taxon>
        <taxon>Dikarya</taxon>
        <taxon>Ascomycota</taxon>
        <taxon>Pezizomycotina</taxon>
        <taxon>Eurotiomycetes</taxon>
        <taxon>Chaetothyriomycetidae</taxon>
        <taxon>Chaetothyriales</taxon>
        <taxon>Herpotrichiellaceae</taxon>
        <taxon>Cladophialophora</taxon>
    </lineage>
</organism>
<reference evidence="1 2" key="1">
    <citation type="submission" date="2015-01" db="EMBL/GenBank/DDBJ databases">
        <title>The Genome Sequence of Cladophialophora immunda CBS83496.</title>
        <authorList>
            <consortium name="The Broad Institute Genomics Platform"/>
            <person name="Cuomo C."/>
            <person name="de Hoog S."/>
            <person name="Gorbushina A."/>
            <person name="Stielow B."/>
            <person name="Teixiera M."/>
            <person name="Abouelleil A."/>
            <person name="Chapman S.B."/>
            <person name="Priest M."/>
            <person name="Young S.K."/>
            <person name="Wortman J."/>
            <person name="Nusbaum C."/>
            <person name="Birren B."/>
        </authorList>
    </citation>
    <scope>NUCLEOTIDE SEQUENCE [LARGE SCALE GENOMIC DNA]</scope>
    <source>
        <strain evidence="1 2">CBS 83496</strain>
    </source>
</reference>
<protein>
    <submittedName>
        <fullName evidence="1">Uncharacterized protein</fullName>
    </submittedName>
</protein>
<dbReference type="GeneID" id="27341621"/>